<dbReference type="Proteomes" id="UP000561555">
    <property type="component" value="Unassembled WGS sequence"/>
</dbReference>
<evidence type="ECO:0000313" key="2">
    <source>
        <dbReference type="EMBL" id="NGK22583.1"/>
    </source>
</evidence>
<dbReference type="Pfam" id="PF24243">
    <property type="entry name" value="Phage_tail_C"/>
    <property type="match status" value="1"/>
</dbReference>
<evidence type="ECO:0000313" key="3">
    <source>
        <dbReference type="EMBL" id="NUY69416.1"/>
    </source>
</evidence>
<evidence type="ECO:0000259" key="1">
    <source>
        <dbReference type="Pfam" id="PF24243"/>
    </source>
</evidence>
<reference evidence="2 4" key="2">
    <citation type="submission" date="2020-02" db="EMBL/GenBank/DDBJ databases">
        <title>Novel Insights Into The Classification of Staphylococcal Beta-Lactamases In Relation To The Cefazolin Inoculum Effect.</title>
        <authorList>
            <person name="Carvajal L.P."/>
            <person name="Rincon S."/>
            <person name="Echeverri A."/>
            <person name="Porras J."/>
            <person name="Rios R."/>
            <person name="Ordonez K."/>
            <person name="Seas C."/>
            <person name="Gomez-Villegas S."/>
            <person name="Diaz L."/>
            <person name="Arias C.A."/>
            <person name="Reyes J."/>
        </authorList>
    </citation>
    <scope>NUCLEOTIDE SEQUENCE [LARGE SCALE GENOMIC DNA]</scope>
    <source>
        <strain evidence="2 4">UP127</strain>
    </source>
</reference>
<accession>A0AAP7EKW5</accession>
<organism evidence="3 5">
    <name type="scientific">Staphylococcus aureus</name>
    <dbReference type="NCBI Taxonomy" id="1280"/>
    <lineage>
        <taxon>Bacteria</taxon>
        <taxon>Bacillati</taxon>
        <taxon>Bacillota</taxon>
        <taxon>Bacilli</taxon>
        <taxon>Bacillales</taxon>
        <taxon>Staphylococcaceae</taxon>
        <taxon>Staphylococcus</taxon>
    </lineage>
</organism>
<dbReference type="EMBL" id="JAAJIY010000134">
    <property type="protein sequence ID" value="NGK22583.1"/>
    <property type="molecule type" value="Genomic_DNA"/>
</dbReference>
<sequence>MNTLRELAEAIQNNSISESVLQQIGSKVSTEDFERFKQTLNSLYADKNHSHTIKQIEGLENALSRKSDINHNHDERYVLSSQAFTKQQADNLYQLKGASQPTVKIWTGTENEYNYIYQKDPNTLYLIKG</sequence>
<feature type="domain" description="Minor tail protein gp31 C-terminal" evidence="1">
    <location>
        <begin position="104"/>
        <end position="127"/>
    </location>
</feature>
<gene>
    <name evidence="2" type="ORF">G0Z31_14090</name>
    <name evidence="3" type="ORF">GQX52_12385</name>
</gene>
<reference evidence="3 5" key="1">
    <citation type="journal article" date="2020" name="J. Antimicrob. Chemother.">
        <title>Detection of heterogeneous vancomycin intermediate resistance in MRSA isolates from Latin America.</title>
        <authorList>
            <person name="Castro B.E."/>
            <person name="Berrio M."/>
            <person name="Vargas M.L."/>
            <person name="Carvajal L.P."/>
            <person name="Millan L.V."/>
            <person name="Rios R."/>
            <person name="Hernandez A.K."/>
            <person name="Rincon S."/>
            <person name="Cubides P."/>
            <person name="Forero E."/>
            <person name="Dinh A."/>
            <person name="Seas C."/>
            <person name="Munita J.M."/>
            <person name="Arias C.A."/>
            <person name="Reyes J."/>
            <person name="Diaz L."/>
        </authorList>
    </citation>
    <scope>NUCLEOTIDE SEQUENCE [LARGE SCALE GENOMIC DNA]</scope>
    <source>
        <strain evidence="3 5">UP89</strain>
    </source>
</reference>
<dbReference type="Pfam" id="PF12789">
    <property type="entry name" value="PTR"/>
    <property type="match status" value="1"/>
</dbReference>
<dbReference type="Proteomes" id="UP000478431">
    <property type="component" value="Unassembled WGS sequence"/>
</dbReference>
<protein>
    <recommendedName>
        <fullName evidence="1">Minor tail protein gp31 C-terminal domain-containing protein</fullName>
    </recommendedName>
</protein>
<evidence type="ECO:0000313" key="5">
    <source>
        <dbReference type="Proteomes" id="UP000561555"/>
    </source>
</evidence>
<dbReference type="EMBL" id="JAANDN010000109">
    <property type="protein sequence ID" value="NUY69416.1"/>
    <property type="molecule type" value="Genomic_DNA"/>
</dbReference>
<proteinExistence type="predicted"/>
<comment type="caution">
    <text evidence="3">The sequence shown here is derived from an EMBL/GenBank/DDBJ whole genome shotgun (WGS) entry which is preliminary data.</text>
</comment>
<name>A0AAP7EKW5_STAAU</name>
<dbReference type="AlphaFoldDB" id="A0AAP7EKW5"/>
<dbReference type="InterPro" id="IPR056923">
    <property type="entry name" value="Minor_tail_gp31_C"/>
</dbReference>
<evidence type="ECO:0000313" key="4">
    <source>
        <dbReference type="Proteomes" id="UP000478431"/>
    </source>
</evidence>